<protein>
    <submittedName>
        <fullName evidence="1">Uncharacterized protein</fullName>
    </submittedName>
</protein>
<dbReference type="EMBL" id="JACHBX010000006">
    <property type="protein sequence ID" value="MBB6136403.1"/>
    <property type="molecule type" value="Genomic_DNA"/>
</dbReference>
<comment type="caution">
    <text evidence="1">The sequence shown here is derived from an EMBL/GenBank/DDBJ whole genome shotgun (WGS) entry which is preliminary data.</text>
</comment>
<dbReference type="AlphaFoldDB" id="A0A7W9X4L3"/>
<dbReference type="Proteomes" id="UP000540787">
    <property type="component" value="Unassembled WGS sequence"/>
</dbReference>
<sequence>MNRPKVGGKAAVNGRAGGISSLGGHENIENFFNQTLKLPRELPLKRLAAVAEWQNCDKRVLLLHIIKVLSCTKQPWFLPGFHREPDGFVRQTPMGPSRRSLTENTDFLQFVNSFSTVRIYLIGNTTAADTTTGERK</sequence>
<evidence type="ECO:0000313" key="2">
    <source>
        <dbReference type="Proteomes" id="UP000540787"/>
    </source>
</evidence>
<proteinExistence type="predicted"/>
<organism evidence="1 2">
    <name type="scientific">Massilia aurea</name>
    <dbReference type="NCBI Taxonomy" id="373040"/>
    <lineage>
        <taxon>Bacteria</taxon>
        <taxon>Pseudomonadati</taxon>
        <taxon>Pseudomonadota</taxon>
        <taxon>Betaproteobacteria</taxon>
        <taxon>Burkholderiales</taxon>
        <taxon>Oxalobacteraceae</taxon>
        <taxon>Telluria group</taxon>
        <taxon>Massilia</taxon>
    </lineage>
</organism>
<reference evidence="1 2" key="1">
    <citation type="submission" date="2020-08" db="EMBL/GenBank/DDBJ databases">
        <title>The Agave Microbiome: Exploring the role of microbial communities in plant adaptations to desert environments.</title>
        <authorList>
            <person name="Partida-Martinez L.P."/>
        </authorList>
    </citation>
    <scope>NUCLEOTIDE SEQUENCE [LARGE SCALE GENOMIC DNA]</scope>
    <source>
        <strain evidence="1 2">AT3.2</strain>
    </source>
</reference>
<accession>A0A7W9X4L3</accession>
<evidence type="ECO:0000313" key="1">
    <source>
        <dbReference type="EMBL" id="MBB6136403.1"/>
    </source>
</evidence>
<name>A0A7W9X4L3_9BURK</name>
<dbReference type="RefSeq" id="WP_183558043.1">
    <property type="nucleotide sequence ID" value="NZ_JACHBX010000006.1"/>
</dbReference>
<gene>
    <name evidence="1" type="ORF">HD842_004581</name>
</gene>
<keyword evidence="2" id="KW-1185">Reference proteome</keyword>